<dbReference type="RefSeq" id="WP_127703040.1">
    <property type="nucleotide sequence ID" value="NZ_SACK01000001.1"/>
</dbReference>
<dbReference type="SUPFAM" id="SSF54001">
    <property type="entry name" value="Cysteine proteinases"/>
    <property type="match status" value="1"/>
</dbReference>
<evidence type="ECO:0000256" key="4">
    <source>
        <dbReference type="ARBA" id="ARBA00022807"/>
    </source>
</evidence>
<keyword evidence="3 6" id="KW-0378">Hydrolase</keyword>
<dbReference type="OrthoDB" id="9813368at2"/>
<proteinExistence type="inferred from homology"/>
<dbReference type="Gene3D" id="3.90.1720.10">
    <property type="entry name" value="endopeptidase domain like (from Nostoc punctiforme)"/>
    <property type="match status" value="1"/>
</dbReference>
<dbReference type="PANTHER" id="PTHR47053:SF1">
    <property type="entry name" value="MUREIN DD-ENDOPEPTIDASE MEPH-RELATED"/>
    <property type="match status" value="1"/>
</dbReference>
<keyword evidence="7" id="KW-1185">Reference proteome</keyword>
<comment type="caution">
    <text evidence="6">The sequence shown here is derived from an EMBL/GenBank/DDBJ whole genome shotgun (WGS) entry which is preliminary data.</text>
</comment>
<dbReference type="Proteomes" id="UP000282759">
    <property type="component" value="Unassembled WGS sequence"/>
</dbReference>
<dbReference type="PROSITE" id="PS51935">
    <property type="entry name" value="NLPC_P60"/>
    <property type="match status" value="1"/>
</dbReference>
<dbReference type="GO" id="GO:0008234">
    <property type="term" value="F:cysteine-type peptidase activity"/>
    <property type="evidence" value="ECO:0007669"/>
    <property type="project" value="UniProtKB-KW"/>
</dbReference>
<evidence type="ECO:0000313" key="7">
    <source>
        <dbReference type="Proteomes" id="UP000282759"/>
    </source>
</evidence>
<gene>
    <name evidence="6" type="ORF">EOD41_01670</name>
</gene>
<feature type="domain" description="NlpC/P60" evidence="5">
    <location>
        <begin position="125"/>
        <end position="247"/>
    </location>
</feature>
<keyword evidence="2" id="KW-0645">Protease</keyword>
<comment type="similarity">
    <text evidence="1">Belongs to the peptidase C40 family.</text>
</comment>
<evidence type="ECO:0000259" key="5">
    <source>
        <dbReference type="PROSITE" id="PS51935"/>
    </source>
</evidence>
<protein>
    <submittedName>
        <fullName evidence="6">Hydrolase Nlp/P60</fullName>
    </submittedName>
</protein>
<dbReference type="Pfam" id="PF18348">
    <property type="entry name" value="SH3_16"/>
    <property type="match status" value="1"/>
</dbReference>
<dbReference type="Gene3D" id="2.30.30.40">
    <property type="entry name" value="SH3 Domains"/>
    <property type="match status" value="1"/>
</dbReference>
<dbReference type="GO" id="GO:0006508">
    <property type="term" value="P:proteolysis"/>
    <property type="evidence" value="ECO:0007669"/>
    <property type="project" value="UniProtKB-KW"/>
</dbReference>
<evidence type="ECO:0000256" key="3">
    <source>
        <dbReference type="ARBA" id="ARBA00022801"/>
    </source>
</evidence>
<dbReference type="Pfam" id="PF00877">
    <property type="entry name" value="NLPC_P60"/>
    <property type="match status" value="1"/>
</dbReference>
<organism evidence="6 7">
    <name type="scientific">Mucilaginibacter limnophilus</name>
    <dbReference type="NCBI Taxonomy" id="1932778"/>
    <lineage>
        <taxon>Bacteria</taxon>
        <taxon>Pseudomonadati</taxon>
        <taxon>Bacteroidota</taxon>
        <taxon>Sphingobacteriia</taxon>
        <taxon>Sphingobacteriales</taxon>
        <taxon>Sphingobacteriaceae</taxon>
        <taxon>Mucilaginibacter</taxon>
    </lineage>
</organism>
<dbReference type="PANTHER" id="PTHR47053">
    <property type="entry name" value="MUREIN DD-ENDOPEPTIDASE MEPH-RELATED"/>
    <property type="match status" value="1"/>
</dbReference>
<dbReference type="InterPro" id="IPR051202">
    <property type="entry name" value="Peptidase_C40"/>
</dbReference>
<keyword evidence="4" id="KW-0788">Thiol protease</keyword>
<accession>A0A3S2UR87</accession>
<evidence type="ECO:0000313" key="6">
    <source>
        <dbReference type="EMBL" id="RVU02673.1"/>
    </source>
</evidence>
<name>A0A3S2UR87_9SPHI</name>
<dbReference type="InterPro" id="IPR038765">
    <property type="entry name" value="Papain-like_cys_pep_sf"/>
</dbReference>
<evidence type="ECO:0000256" key="2">
    <source>
        <dbReference type="ARBA" id="ARBA00022670"/>
    </source>
</evidence>
<dbReference type="EMBL" id="SACK01000001">
    <property type="protein sequence ID" value="RVU02673.1"/>
    <property type="molecule type" value="Genomic_DNA"/>
</dbReference>
<sequence length="253" mass="28673">MEYGICNLAVVPLRAEGNERSEQVSQVLFGETFEIVEWQENWVKIITTYDDYTGWIARLQFEIITAADYQEILISNIILTSSAVSWVFRKTDMGLLYLPFGSSLPLVDGNECRVGNQTYIISEEEEPEESIAETAMQFMNVPYLWGGRTHFGIDCSGLTQAVYRHHGIKIDRDASQQVKQGTLIENLDDAKAGDLAFFENEKGNITHVGIMLGDGLIIHASGKVKIDTIDEHGIYSEEQQRHTHRFNCIRTYV</sequence>
<reference evidence="6 7" key="1">
    <citation type="submission" date="2019-01" db="EMBL/GenBank/DDBJ databases">
        <authorList>
            <person name="Chen W.-M."/>
        </authorList>
    </citation>
    <scope>NUCLEOTIDE SEQUENCE [LARGE SCALE GENOMIC DNA]</scope>
    <source>
        <strain evidence="6 7">YBJ-36</strain>
    </source>
</reference>
<dbReference type="InterPro" id="IPR041382">
    <property type="entry name" value="SH3_16"/>
</dbReference>
<evidence type="ECO:0000256" key="1">
    <source>
        <dbReference type="ARBA" id="ARBA00007074"/>
    </source>
</evidence>
<dbReference type="AlphaFoldDB" id="A0A3S2UR87"/>
<dbReference type="InterPro" id="IPR000064">
    <property type="entry name" value="NLP_P60_dom"/>
</dbReference>